<name>A0ACB7J7F7_PLECO</name>
<evidence type="ECO:0000313" key="1">
    <source>
        <dbReference type="EMBL" id="KAG9225986.1"/>
    </source>
</evidence>
<sequence>MNYNQFSDDFDGFIGDGPSASANGQQFDPRLEYQLLELLPFLNEGQNVLDNSFYTGPDGGGAYDAQAYKFTPGGGMEQNATFAGQAGHEPASTLDELPDIPLSSFNPNPVDNDASESLLWGEEMGLMSSSVASVSLNDPDPSQARQPPSRSQLPLPDSTPSSEHNELRVSDQWTNPTGGRMVKGKARPQYYSPYARGERRHLVDQCTSAATWPHLPVPLPIVTSPNTPYGEATLQNELYEPAVTMGQLSPSNQATGNSGESSEIASELPSPISPSFRTPQRVARTKEEKRAAKKRIDTDRAKALQATYTKFSALFPARSLLESKTTAVRVIKYIMNKRVAPVQASAVELWWLQSGGDSALPQYIVPSTAAVEASIEDPKLRRKVARKQVDANRNKTSTAVHDHIRSLFPTCKTLVQALTRAIDYLAYAKATGAAPEDDHALDVWLLARNGSAADIPSPFF</sequence>
<comment type="caution">
    <text evidence="1">The sequence shown here is derived from an EMBL/GenBank/DDBJ whole genome shotgun (WGS) entry which is preliminary data.</text>
</comment>
<proteinExistence type="predicted"/>
<protein>
    <submittedName>
        <fullName evidence="1">Uncharacterized protein</fullName>
    </submittedName>
</protein>
<reference evidence="1 2" key="1">
    <citation type="journal article" date="2021" name="Appl. Environ. Microbiol.">
        <title>Genetic linkage and physical mapping for an oyster mushroom Pleurotus cornucopiae and QTL analysis for the trait cap color.</title>
        <authorList>
            <person name="Zhang Y."/>
            <person name="Gao W."/>
            <person name="Sonnenberg A."/>
            <person name="Chen Q."/>
            <person name="Zhang J."/>
            <person name="Huang C."/>
        </authorList>
    </citation>
    <scope>NUCLEOTIDE SEQUENCE [LARGE SCALE GENOMIC DNA]</scope>
    <source>
        <strain evidence="1">CCMSSC00406</strain>
    </source>
</reference>
<organism evidence="1 2">
    <name type="scientific">Pleurotus cornucopiae</name>
    <name type="common">Cornucopia mushroom</name>
    <dbReference type="NCBI Taxonomy" id="5321"/>
    <lineage>
        <taxon>Eukaryota</taxon>
        <taxon>Fungi</taxon>
        <taxon>Dikarya</taxon>
        <taxon>Basidiomycota</taxon>
        <taxon>Agaricomycotina</taxon>
        <taxon>Agaricomycetes</taxon>
        <taxon>Agaricomycetidae</taxon>
        <taxon>Agaricales</taxon>
        <taxon>Pleurotineae</taxon>
        <taxon>Pleurotaceae</taxon>
        <taxon>Pleurotus</taxon>
    </lineage>
</organism>
<dbReference type="Proteomes" id="UP000824881">
    <property type="component" value="Unassembled WGS sequence"/>
</dbReference>
<gene>
    <name evidence="1" type="ORF">CCMSSC00406_0009083</name>
</gene>
<dbReference type="EMBL" id="WQMT02000002">
    <property type="protein sequence ID" value="KAG9225986.1"/>
    <property type="molecule type" value="Genomic_DNA"/>
</dbReference>
<evidence type="ECO:0000313" key="2">
    <source>
        <dbReference type="Proteomes" id="UP000824881"/>
    </source>
</evidence>
<accession>A0ACB7J7F7</accession>
<keyword evidence="2" id="KW-1185">Reference proteome</keyword>